<dbReference type="STRING" id="1798377.A2872_03640"/>
<keyword evidence="1" id="KW-1133">Transmembrane helix</keyword>
<reference evidence="2 3" key="1">
    <citation type="journal article" date="2016" name="Nat. Commun.">
        <title>Thousands of microbial genomes shed light on interconnected biogeochemical processes in an aquifer system.</title>
        <authorList>
            <person name="Anantharaman K."/>
            <person name="Brown C.T."/>
            <person name="Hug L.A."/>
            <person name="Sharon I."/>
            <person name="Castelle C.J."/>
            <person name="Probst A.J."/>
            <person name="Thomas B.C."/>
            <person name="Singh A."/>
            <person name="Wilkins M.J."/>
            <person name="Karaoz U."/>
            <person name="Brodie E.L."/>
            <person name="Williams K.H."/>
            <person name="Hubbard S.S."/>
            <person name="Banfield J.F."/>
        </authorList>
    </citation>
    <scope>NUCLEOTIDE SEQUENCE [LARGE SCALE GENOMIC DNA]</scope>
</reference>
<evidence type="ECO:0000256" key="1">
    <source>
        <dbReference type="SAM" id="Phobius"/>
    </source>
</evidence>
<keyword evidence="1" id="KW-0472">Membrane</keyword>
<dbReference type="Proteomes" id="UP000178681">
    <property type="component" value="Unassembled WGS sequence"/>
</dbReference>
<sequence length="652" mass="68888">MFCKKGQSLIELIIFFGLVIVLMPAVLTGILSSRDGKAQQMQREQAMTILKEAEEATRSFRQKGWKNFAVNGTFHYEISGSSYILAAGEASASGFTTAIVIADVYRDDNQKIATAPGTVDPSTKKVETTISWTQPYNSSVSSTKYLTRYKDNISYEETTYPEFNTGTKTQTAVAYTNGSPTDGQIQLGAGGGSDWCDPSLSITAIDLPKNGEANAVSAIAGQAAVGTGDNASGVSYANILISQPAVGPPGASISGTFDGYKTNAVFTEQNYAYLATDNHSHNVEIINLAAGTVCGGKYCEAGYFGLGGSSEADTVFALGNTGYMTNGNKLYKFDLTSKSGHRSQIGSSVTLTASAKKLIVVGNYAYLAIDSTSRQAEIVNLTTNQVVAYVAIAGAGRGRDIFVKPDGTILYLATGYIAGQPEFFVVNLPANPVGNQPFSQNYSTDGMDPQGVTVVTNNKAIIVGNNGFEYQVINLSNMLRCGQLNIDSGINAVSSITDSASRAYSYIITGDAGTEFKIIEGGPGGAAAANGTFESQTLDVCAAPFFLCYNVGFNHLTANVYKPNGTAVEFQVGVSDCTGAFTFIGPDPADRLNSHFTATGSGDVTLEAVVPFVGSISGYKNPGRCFRYKAFLTTNDTNTSPYIYDVTVNFSP</sequence>
<evidence type="ECO:0000313" key="2">
    <source>
        <dbReference type="EMBL" id="OGG07386.1"/>
    </source>
</evidence>
<dbReference type="EMBL" id="MFJG01000007">
    <property type="protein sequence ID" value="OGG07386.1"/>
    <property type="molecule type" value="Genomic_DNA"/>
</dbReference>
<dbReference type="SUPFAM" id="SSF69322">
    <property type="entry name" value="Tricorn protease domain 2"/>
    <property type="match status" value="1"/>
</dbReference>
<keyword evidence="1" id="KW-0812">Transmembrane</keyword>
<proteinExistence type="predicted"/>
<organism evidence="2 3">
    <name type="scientific">Candidatus Gottesmanbacteria bacterium RIFCSPHIGHO2_01_FULL_42_12</name>
    <dbReference type="NCBI Taxonomy" id="1798377"/>
    <lineage>
        <taxon>Bacteria</taxon>
        <taxon>Candidatus Gottesmaniibacteriota</taxon>
    </lineage>
</organism>
<evidence type="ECO:0000313" key="3">
    <source>
        <dbReference type="Proteomes" id="UP000178681"/>
    </source>
</evidence>
<feature type="transmembrane region" description="Helical" evidence="1">
    <location>
        <begin position="12"/>
        <end position="31"/>
    </location>
</feature>
<comment type="caution">
    <text evidence="2">The sequence shown here is derived from an EMBL/GenBank/DDBJ whole genome shotgun (WGS) entry which is preliminary data.</text>
</comment>
<dbReference type="AlphaFoldDB" id="A0A1F5Z4N0"/>
<gene>
    <name evidence="2" type="ORF">A2872_03640</name>
</gene>
<name>A0A1F5Z4N0_9BACT</name>
<accession>A0A1F5Z4N0</accession>
<protein>
    <submittedName>
        <fullName evidence="2">Uncharacterized protein</fullName>
    </submittedName>
</protein>